<dbReference type="RefSeq" id="WP_181886293.1">
    <property type="nucleotide sequence ID" value="NZ_CP059472.1"/>
</dbReference>
<dbReference type="AlphaFoldDB" id="A0A7D7LPK7"/>
<reference evidence="5" key="3">
    <citation type="submission" date="2020-07" db="EMBL/GenBank/DDBJ databases">
        <title>Flavobacterium sp. xlx-214.</title>
        <authorList>
            <person name="Yang C."/>
        </authorList>
    </citation>
    <scope>NUCLEOTIDE SEQUENCE [LARGE SCALE GENOMIC DNA]</scope>
    <source>
        <strain evidence="5">CX-624</strain>
    </source>
</reference>
<sequence length="81" mass="9584">MALINISKEKIEDERIKKIRYRTWAYSLQSIIGLVVFGRILNSFLEEPLEYFNSSSALLIVILTLNLIYFSTYKELDYDKE</sequence>
<evidence type="ECO:0000313" key="3">
    <source>
        <dbReference type="EMBL" id="QMS98420.1"/>
    </source>
</evidence>
<dbReference type="EMBL" id="JACEUX010000001">
    <property type="protein sequence ID" value="MBA5246201.1"/>
    <property type="molecule type" value="Genomic_DNA"/>
</dbReference>
<dbReference type="Proteomes" id="UP000539710">
    <property type="component" value="Unassembled WGS sequence"/>
</dbReference>
<name>A0A7D7LPK7_9FLAO</name>
<feature type="transmembrane region" description="Helical" evidence="1">
    <location>
        <begin position="24"/>
        <end position="45"/>
    </location>
</feature>
<organism evidence="3 4">
    <name type="scientific">Marnyiella aurantia</name>
    <dbReference type="NCBI Taxonomy" id="2758037"/>
    <lineage>
        <taxon>Bacteria</taxon>
        <taxon>Pseudomonadati</taxon>
        <taxon>Bacteroidota</taxon>
        <taxon>Flavobacteriia</taxon>
        <taxon>Flavobacteriales</taxon>
        <taxon>Weeksellaceae</taxon>
        <taxon>Marnyiella</taxon>
    </lineage>
</organism>
<keyword evidence="1" id="KW-0812">Transmembrane</keyword>
<keyword evidence="1" id="KW-1133">Transmembrane helix</keyword>
<protein>
    <submittedName>
        <fullName evidence="3">Uncharacterized protein</fullName>
    </submittedName>
</protein>
<dbReference type="KEGG" id="cbau:H1R16_12090"/>
<gene>
    <name evidence="3" type="ORF">H1R16_12090</name>
    <name evidence="2" type="ORF">H2507_03370</name>
</gene>
<keyword evidence="5" id="KW-1185">Reference proteome</keyword>
<reference evidence="2" key="4">
    <citation type="submission" date="2020-07" db="EMBL/GenBank/DDBJ databases">
        <authorList>
            <person name="Yang C."/>
        </authorList>
    </citation>
    <scope>NUCLEOTIDE SEQUENCE</scope>
    <source>
        <strain evidence="2">Cx-624</strain>
    </source>
</reference>
<evidence type="ECO:0000313" key="4">
    <source>
        <dbReference type="Proteomes" id="UP000515349"/>
    </source>
</evidence>
<evidence type="ECO:0000313" key="2">
    <source>
        <dbReference type="EMBL" id="MBA5246201.1"/>
    </source>
</evidence>
<dbReference type="Proteomes" id="UP000515349">
    <property type="component" value="Chromosome"/>
</dbReference>
<reference evidence="4" key="2">
    <citation type="submission" date="2020-07" db="EMBL/GenBank/DDBJ databases">
        <title>Chryseobacterium sp.cx-624.</title>
        <authorList>
            <person name="Yang C."/>
        </authorList>
    </citation>
    <scope>NUCLEOTIDE SEQUENCE [LARGE SCALE GENOMIC DNA]</scope>
    <source>
        <strain evidence="4">cx-624</strain>
    </source>
</reference>
<keyword evidence="1" id="KW-0472">Membrane</keyword>
<feature type="transmembrane region" description="Helical" evidence="1">
    <location>
        <begin position="51"/>
        <end position="70"/>
    </location>
</feature>
<reference evidence="3" key="1">
    <citation type="submission" date="2020-07" db="EMBL/GenBank/DDBJ databases">
        <title>Chryseobacterium sp. CX-624.</title>
        <authorList>
            <person name="Yang C."/>
        </authorList>
    </citation>
    <scope>NUCLEOTIDE SEQUENCE</scope>
    <source>
        <strain evidence="3">CX-624</strain>
    </source>
</reference>
<accession>A0A7D7LPK7</accession>
<dbReference type="EMBL" id="CP059472">
    <property type="protein sequence ID" value="QMS98420.1"/>
    <property type="molecule type" value="Genomic_DNA"/>
</dbReference>
<evidence type="ECO:0000313" key="5">
    <source>
        <dbReference type="Proteomes" id="UP000539710"/>
    </source>
</evidence>
<proteinExistence type="predicted"/>
<evidence type="ECO:0000256" key="1">
    <source>
        <dbReference type="SAM" id="Phobius"/>
    </source>
</evidence>